<protein>
    <submittedName>
        <fullName evidence="3">Uncharacterized protein</fullName>
    </submittedName>
</protein>
<evidence type="ECO:0000256" key="1">
    <source>
        <dbReference type="SAM" id="Phobius"/>
    </source>
</evidence>
<dbReference type="AlphaFoldDB" id="A0A5N6ZTE2"/>
<evidence type="ECO:0000256" key="2">
    <source>
        <dbReference type="SAM" id="SignalP"/>
    </source>
</evidence>
<dbReference type="OrthoDB" id="7464126at2759"/>
<feature type="transmembrane region" description="Helical" evidence="1">
    <location>
        <begin position="57"/>
        <end position="78"/>
    </location>
</feature>
<evidence type="ECO:0000313" key="3">
    <source>
        <dbReference type="EMBL" id="KAE8360881.1"/>
    </source>
</evidence>
<reference evidence="3 4" key="1">
    <citation type="submission" date="2019-04" db="EMBL/GenBank/DDBJ databases">
        <title>Friends and foes A comparative genomics studyof 23 Aspergillus species from section Flavi.</title>
        <authorList>
            <consortium name="DOE Joint Genome Institute"/>
            <person name="Kjaerbolling I."/>
            <person name="Vesth T."/>
            <person name="Frisvad J.C."/>
            <person name="Nybo J.L."/>
            <person name="Theobald S."/>
            <person name="Kildgaard S."/>
            <person name="Isbrandt T."/>
            <person name="Kuo A."/>
            <person name="Sato A."/>
            <person name="Lyhne E.K."/>
            <person name="Kogle M.E."/>
            <person name="Wiebenga A."/>
            <person name="Kun R.S."/>
            <person name="Lubbers R.J."/>
            <person name="Makela M.R."/>
            <person name="Barry K."/>
            <person name="Chovatia M."/>
            <person name="Clum A."/>
            <person name="Daum C."/>
            <person name="Haridas S."/>
            <person name="He G."/>
            <person name="LaButti K."/>
            <person name="Lipzen A."/>
            <person name="Mondo S."/>
            <person name="Riley R."/>
            <person name="Salamov A."/>
            <person name="Simmons B.A."/>
            <person name="Magnuson J.K."/>
            <person name="Henrissat B."/>
            <person name="Mortensen U.H."/>
            <person name="Larsen T.O."/>
            <person name="Devries R.P."/>
            <person name="Grigoriev I.V."/>
            <person name="Machida M."/>
            <person name="Baker S.E."/>
            <person name="Andersen M.R."/>
        </authorList>
    </citation>
    <scope>NUCLEOTIDE SEQUENCE [LARGE SCALE GENOMIC DNA]</scope>
    <source>
        <strain evidence="3 4">CBS 763.97</strain>
    </source>
</reference>
<organism evidence="3 4">
    <name type="scientific">Aspergillus caelatus</name>
    <dbReference type="NCBI Taxonomy" id="61420"/>
    <lineage>
        <taxon>Eukaryota</taxon>
        <taxon>Fungi</taxon>
        <taxon>Dikarya</taxon>
        <taxon>Ascomycota</taxon>
        <taxon>Pezizomycotina</taxon>
        <taxon>Eurotiomycetes</taxon>
        <taxon>Eurotiomycetidae</taxon>
        <taxon>Eurotiales</taxon>
        <taxon>Aspergillaceae</taxon>
        <taxon>Aspergillus</taxon>
        <taxon>Aspergillus subgen. Circumdati</taxon>
    </lineage>
</organism>
<keyword evidence="1" id="KW-0812">Transmembrane</keyword>
<gene>
    <name evidence="3" type="ORF">BDV27DRAFT_161254</name>
</gene>
<accession>A0A5N6ZTE2</accession>
<sequence>MAILIAILFMVAVPVNADGWDDFTNNLATGLAPLVSLFGEQTTKQFLSESISFLDNIIFAMAPLGILTAVVSVTRVLGSASMKAFVGRAQEGRGVAEAELCSSTSDDVCELWNSGGIARVFGRPKIVEFIFYPKYEDSALAFYGLHSDGAQRGLISLVRLFAYFLASEGHLVH</sequence>
<feature type="chain" id="PRO_5025041482" evidence="2">
    <location>
        <begin position="18"/>
        <end position="173"/>
    </location>
</feature>
<keyword evidence="1" id="KW-0472">Membrane</keyword>
<dbReference type="RefSeq" id="XP_031923962.1">
    <property type="nucleotide sequence ID" value="XM_032073191.1"/>
</dbReference>
<keyword evidence="4" id="KW-1185">Reference proteome</keyword>
<dbReference type="GeneID" id="43657637"/>
<name>A0A5N6ZTE2_9EURO</name>
<keyword evidence="2" id="KW-0732">Signal</keyword>
<keyword evidence="1" id="KW-1133">Transmembrane helix</keyword>
<dbReference type="Proteomes" id="UP000326268">
    <property type="component" value="Unassembled WGS sequence"/>
</dbReference>
<evidence type="ECO:0000313" key="4">
    <source>
        <dbReference type="Proteomes" id="UP000326268"/>
    </source>
</evidence>
<dbReference type="EMBL" id="ML737756">
    <property type="protein sequence ID" value="KAE8360881.1"/>
    <property type="molecule type" value="Genomic_DNA"/>
</dbReference>
<feature type="signal peptide" evidence="2">
    <location>
        <begin position="1"/>
        <end position="17"/>
    </location>
</feature>
<proteinExistence type="predicted"/>